<dbReference type="WBParaSite" id="SBAD_0001222801-mRNA-1">
    <property type="protein sequence ID" value="SBAD_0001222801-mRNA-1"/>
    <property type="gene ID" value="SBAD_0001222801"/>
</dbReference>
<accession>A0A183J7I4</accession>
<dbReference type="EMBL" id="UZAM01016458">
    <property type="protein sequence ID" value="VDP43328.1"/>
    <property type="molecule type" value="Genomic_DNA"/>
</dbReference>
<dbReference type="Proteomes" id="UP000270296">
    <property type="component" value="Unassembled WGS sequence"/>
</dbReference>
<gene>
    <name evidence="1" type="ORF">SBAD_LOCUS11832</name>
</gene>
<evidence type="ECO:0000313" key="3">
    <source>
        <dbReference type="WBParaSite" id="SBAD_0001222801-mRNA-1"/>
    </source>
</evidence>
<protein>
    <submittedName>
        <fullName evidence="3">TPR_REGION domain-containing protein</fullName>
    </submittedName>
</protein>
<keyword evidence="2" id="KW-1185">Reference proteome</keyword>
<sequence length="235" mass="27482">MYAVAIKKLPFQAYESAAKRLMLENKDCVKVVPELRKKSRREYLKKREVDKVEELEADIEDEVKIFSGERLTKREKADFEYRNKVLHLAKEYKKAGDIEKAERYYMPVEAKNVSRRYVEVDTRELGPGGEQRKWEEEKLMNALIKFGAQDAKQKRRDGEFELVLEDTVDFVKALQMPGNVEVTKIIAQIHRGMLKQSCITFLYSTDALDLGSIAKRFFRNYTDTRRKCLPLSGNQ</sequence>
<name>A0A183J7I4_9BILA</name>
<proteinExistence type="predicted"/>
<dbReference type="OrthoDB" id="10253254at2759"/>
<reference evidence="3" key="1">
    <citation type="submission" date="2016-06" db="UniProtKB">
        <authorList>
            <consortium name="WormBaseParasite"/>
        </authorList>
    </citation>
    <scope>IDENTIFICATION</scope>
</reference>
<organism evidence="3">
    <name type="scientific">Soboliphyme baturini</name>
    <dbReference type="NCBI Taxonomy" id="241478"/>
    <lineage>
        <taxon>Eukaryota</taxon>
        <taxon>Metazoa</taxon>
        <taxon>Ecdysozoa</taxon>
        <taxon>Nematoda</taxon>
        <taxon>Enoplea</taxon>
        <taxon>Dorylaimia</taxon>
        <taxon>Dioctophymatida</taxon>
        <taxon>Dioctophymatoidea</taxon>
        <taxon>Soboliphymatidae</taxon>
        <taxon>Soboliphyme</taxon>
    </lineage>
</organism>
<evidence type="ECO:0000313" key="1">
    <source>
        <dbReference type="EMBL" id="VDP43328.1"/>
    </source>
</evidence>
<evidence type="ECO:0000313" key="2">
    <source>
        <dbReference type="Proteomes" id="UP000270296"/>
    </source>
</evidence>
<reference evidence="1 2" key="2">
    <citation type="submission" date="2018-11" db="EMBL/GenBank/DDBJ databases">
        <authorList>
            <consortium name="Pathogen Informatics"/>
        </authorList>
    </citation>
    <scope>NUCLEOTIDE SEQUENCE [LARGE SCALE GENOMIC DNA]</scope>
</reference>
<dbReference type="AlphaFoldDB" id="A0A183J7I4"/>